<protein>
    <submittedName>
        <fullName evidence="6">Unannotated protein</fullName>
    </submittedName>
</protein>
<keyword evidence="3" id="KW-0804">Transcription</keyword>
<dbReference type="PROSITE" id="PS51118">
    <property type="entry name" value="HTH_HXLR"/>
    <property type="match status" value="1"/>
</dbReference>
<feature type="domain" description="HTH hxlR-type" evidence="5">
    <location>
        <begin position="64"/>
        <end position="162"/>
    </location>
</feature>
<feature type="compositionally biased region" description="Low complexity" evidence="4">
    <location>
        <begin position="11"/>
        <end position="37"/>
    </location>
</feature>
<reference evidence="6" key="1">
    <citation type="submission" date="2020-05" db="EMBL/GenBank/DDBJ databases">
        <authorList>
            <person name="Chiriac C."/>
            <person name="Salcher M."/>
            <person name="Ghai R."/>
            <person name="Kavagutti S V."/>
        </authorList>
    </citation>
    <scope>NUCLEOTIDE SEQUENCE</scope>
</reference>
<dbReference type="Pfam" id="PF01638">
    <property type="entry name" value="HxlR"/>
    <property type="match status" value="1"/>
</dbReference>
<dbReference type="InterPro" id="IPR002577">
    <property type="entry name" value="HTH_HxlR"/>
</dbReference>
<dbReference type="PANTHER" id="PTHR33204">
    <property type="entry name" value="TRANSCRIPTIONAL REGULATOR, MARR FAMILY"/>
    <property type="match status" value="1"/>
</dbReference>
<evidence type="ECO:0000256" key="4">
    <source>
        <dbReference type="SAM" id="MobiDB-lite"/>
    </source>
</evidence>
<dbReference type="Gene3D" id="1.10.10.10">
    <property type="entry name" value="Winged helix-like DNA-binding domain superfamily/Winged helix DNA-binding domain"/>
    <property type="match status" value="1"/>
</dbReference>
<dbReference type="SUPFAM" id="SSF46785">
    <property type="entry name" value="Winged helix' DNA-binding domain"/>
    <property type="match status" value="1"/>
</dbReference>
<organism evidence="6">
    <name type="scientific">freshwater metagenome</name>
    <dbReference type="NCBI Taxonomy" id="449393"/>
    <lineage>
        <taxon>unclassified sequences</taxon>
        <taxon>metagenomes</taxon>
        <taxon>ecological metagenomes</taxon>
    </lineage>
</organism>
<evidence type="ECO:0000256" key="3">
    <source>
        <dbReference type="ARBA" id="ARBA00023163"/>
    </source>
</evidence>
<dbReference type="InterPro" id="IPR036390">
    <property type="entry name" value="WH_DNA-bd_sf"/>
</dbReference>
<gene>
    <name evidence="6" type="ORF">UFOPK3564_01771</name>
</gene>
<feature type="region of interest" description="Disordered" evidence="4">
    <location>
        <begin position="1"/>
        <end position="57"/>
    </location>
</feature>
<evidence type="ECO:0000259" key="5">
    <source>
        <dbReference type="PROSITE" id="PS51118"/>
    </source>
</evidence>
<keyword evidence="2" id="KW-0238">DNA-binding</keyword>
<evidence type="ECO:0000313" key="6">
    <source>
        <dbReference type="EMBL" id="CAB4919834.1"/>
    </source>
</evidence>
<name>A0A6J7HIZ3_9ZZZZ</name>
<dbReference type="PANTHER" id="PTHR33204:SF37">
    <property type="entry name" value="HTH-TYPE TRANSCRIPTIONAL REGULATOR YODB"/>
    <property type="match status" value="1"/>
</dbReference>
<proteinExistence type="predicted"/>
<dbReference type="AlphaFoldDB" id="A0A6J7HIZ3"/>
<accession>A0A6J7HIZ3</accession>
<sequence>MAARDDSPGTGVVADVDDGAAGSTTPSAPSGGEAAGSPAPPAASPGGAPDVDPSLEPDVFARGCTSRLLLQDVTGRWGALALSALHQGPARFNALRRRVDGVSEKMLAQTLQALERDGLVLRDVQGTIPPRVEYRLTPLGGTIAERLTDLIELLEASMGDVTLAQRAYDER</sequence>
<dbReference type="EMBL" id="CAFBMK010000100">
    <property type="protein sequence ID" value="CAB4919834.1"/>
    <property type="molecule type" value="Genomic_DNA"/>
</dbReference>
<evidence type="ECO:0000256" key="1">
    <source>
        <dbReference type="ARBA" id="ARBA00023015"/>
    </source>
</evidence>
<dbReference type="GO" id="GO:0003677">
    <property type="term" value="F:DNA binding"/>
    <property type="evidence" value="ECO:0007669"/>
    <property type="project" value="UniProtKB-KW"/>
</dbReference>
<dbReference type="InterPro" id="IPR036388">
    <property type="entry name" value="WH-like_DNA-bd_sf"/>
</dbReference>
<keyword evidence="1" id="KW-0805">Transcription regulation</keyword>
<evidence type="ECO:0000256" key="2">
    <source>
        <dbReference type="ARBA" id="ARBA00023125"/>
    </source>
</evidence>